<evidence type="ECO:0000259" key="11">
    <source>
        <dbReference type="Pfam" id="PF00294"/>
    </source>
</evidence>
<dbReference type="InterPro" id="IPR004821">
    <property type="entry name" value="Cyt_trans-like"/>
</dbReference>
<keyword evidence="8 10" id="KW-0119">Carbohydrate metabolism</keyword>
<keyword evidence="6 10" id="KW-0067">ATP-binding</keyword>
<comment type="pathway">
    <text evidence="1">Bacterial outer membrane biogenesis; LPS core biosynthesis.</text>
</comment>
<dbReference type="GO" id="GO:0016773">
    <property type="term" value="F:phosphotransferase activity, alcohol group as acceptor"/>
    <property type="evidence" value="ECO:0007669"/>
    <property type="project" value="InterPro"/>
</dbReference>
<comment type="catalytic activity">
    <reaction evidence="10">
        <text>D-glycero-beta-D-manno-heptose 7-phosphate + ATP = D-glycero-beta-D-manno-heptose 1,7-bisphosphate + ADP + H(+)</text>
        <dbReference type="Rhea" id="RHEA:27473"/>
        <dbReference type="ChEBI" id="CHEBI:15378"/>
        <dbReference type="ChEBI" id="CHEBI:30616"/>
        <dbReference type="ChEBI" id="CHEBI:60204"/>
        <dbReference type="ChEBI" id="CHEBI:60208"/>
        <dbReference type="ChEBI" id="CHEBI:456216"/>
        <dbReference type="EC" id="2.7.1.167"/>
    </reaction>
</comment>
<evidence type="ECO:0000259" key="12">
    <source>
        <dbReference type="Pfam" id="PF01467"/>
    </source>
</evidence>
<comment type="caution">
    <text evidence="13">The sequence shown here is derived from an EMBL/GenBank/DDBJ whole genome shotgun (WGS) entry which is preliminary data.</text>
</comment>
<keyword evidence="3 10" id="KW-0548">Nucleotidyltransferase</keyword>
<keyword evidence="7 10" id="KW-0511">Multifunctional enzyme</keyword>
<dbReference type="InterPro" id="IPR029056">
    <property type="entry name" value="Ribokinase-like"/>
</dbReference>
<dbReference type="PROSITE" id="PS00583">
    <property type="entry name" value="PFKB_KINASES_1"/>
    <property type="match status" value="1"/>
</dbReference>
<dbReference type="NCBIfam" id="TIGR00125">
    <property type="entry name" value="cyt_tran_rel"/>
    <property type="match status" value="1"/>
</dbReference>
<dbReference type="HAMAP" id="MF_01603">
    <property type="entry name" value="HldE"/>
    <property type="match status" value="1"/>
</dbReference>
<feature type="active site" evidence="10">
    <location>
        <position position="288"/>
    </location>
</feature>
<dbReference type="Gene3D" id="3.40.1190.20">
    <property type="match status" value="1"/>
</dbReference>
<evidence type="ECO:0000256" key="8">
    <source>
        <dbReference type="ARBA" id="ARBA00023277"/>
    </source>
</evidence>
<keyword evidence="4 10" id="KW-0547">Nucleotide-binding</keyword>
<dbReference type="Gene3D" id="3.40.50.620">
    <property type="entry name" value="HUPs"/>
    <property type="match status" value="1"/>
</dbReference>
<dbReference type="GO" id="GO:0033785">
    <property type="term" value="F:heptose 7-phosphate kinase activity"/>
    <property type="evidence" value="ECO:0007669"/>
    <property type="project" value="UniProtKB-UniRule"/>
</dbReference>
<dbReference type="AlphaFoldDB" id="A0A934Q9N8"/>
<proteinExistence type="inferred from homology"/>
<comment type="function">
    <text evidence="10">Catalyzes the phosphorylation of D-glycero-D-manno-heptose 7-phosphate at the C-1 position to selectively form D-glycero-beta-D-manno-heptose-1,7-bisphosphate.</text>
</comment>
<dbReference type="RefSeq" id="WP_200115865.1">
    <property type="nucleotide sequence ID" value="NZ_JAEHOH010000015.1"/>
</dbReference>
<keyword evidence="2 10" id="KW-0808">Transferase</keyword>
<comment type="catalytic activity">
    <reaction evidence="9 10">
        <text>D-glycero-beta-D-manno-heptose 1-phosphate + ATP + H(+) = ADP-D-glycero-beta-D-manno-heptose + diphosphate</text>
        <dbReference type="Rhea" id="RHEA:27465"/>
        <dbReference type="ChEBI" id="CHEBI:15378"/>
        <dbReference type="ChEBI" id="CHEBI:30616"/>
        <dbReference type="ChEBI" id="CHEBI:33019"/>
        <dbReference type="ChEBI" id="CHEBI:59967"/>
        <dbReference type="ChEBI" id="CHEBI:61593"/>
        <dbReference type="EC" id="2.7.7.70"/>
    </reaction>
</comment>
<dbReference type="GO" id="GO:0033786">
    <property type="term" value="F:heptose-1-phosphate adenylyltransferase activity"/>
    <property type="evidence" value="ECO:0007669"/>
    <property type="project" value="UniProtKB-UniRule"/>
</dbReference>
<dbReference type="InterPro" id="IPR014729">
    <property type="entry name" value="Rossmann-like_a/b/a_fold"/>
</dbReference>
<organism evidence="13 14">
    <name type="scientific">Leucobacter chromiisoli</name>
    <dbReference type="NCBI Taxonomy" id="2796471"/>
    <lineage>
        <taxon>Bacteria</taxon>
        <taxon>Bacillati</taxon>
        <taxon>Actinomycetota</taxon>
        <taxon>Actinomycetes</taxon>
        <taxon>Micrococcales</taxon>
        <taxon>Microbacteriaceae</taxon>
        <taxon>Leucobacter</taxon>
    </lineage>
</organism>
<dbReference type="EC" id="2.7.1.167" evidence="10"/>
<comment type="pathway">
    <text evidence="10">Nucleotide-sugar biosynthesis; ADP-L-glycero-beta-D-manno-heptose biosynthesis; ADP-L-glycero-beta-D-manno-heptose from D-glycero-beta-D-manno-heptose 7-phosphate: step 1/4.</text>
</comment>
<dbReference type="NCBIfam" id="TIGR02199">
    <property type="entry name" value="rfaE_dom_II"/>
    <property type="match status" value="1"/>
</dbReference>
<sequence>MTTTDATTRSRDYALNAGVVTELAAMRPRVLVIGDLILDGWWDGAAERMSREAPAPVVEISRRRFAAGGAANTAVNLAALGADVRIVGVIGDDEAGRELRSILSSSGVDTRGLVETAAGRTVAKNRVVSGEQVLVRLDDVNGDPYPEEALEAAAEAAEASSGWAELEVICDYGCGLFVPALTARLARRVRRPRPCIVDAHDLRRTRILRPDVVTPNAGEFEQLCGRLDPGRRAEEVPARREALLEASGARSAVVTLDREGSVTLSPEGGVHRTFAHPATERQASGAGDTFTAGLALALSGGLPLADAADLAQLAADIVVRRPGTSVCSAHDLRAELAPADDAAVDHDTLEARVAEHRAEGRRIVFTNGCFDVLHRGHTASLRQAKRLGDVLVVAINDDDSVRRLKGPDRPVNTATDRAAVLAALECVDYVAVFSSDTPIPLLERLQPEVYAKGGDYTPEMLRETAVVRGYGGLVSMLDYVEAHSTSGIVEQIREHRPTTVPGGVG</sequence>
<dbReference type="SUPFAM" id="SSF53613">
    <property type="entry name" value="Ribokinase-like"/>
    <property type="match status" value="1"/>
</dbReference>
<evidence type="ECO:0000313" key="13">
    <source>
        <dbReference type="EMBL" id="MBK0419731.1"/>
    </source>
</evidence>
<dbReference type="SUPFAM" id="SSF52374">
    <property type="entry name" value="Nucleotidylyl transferase"/>
    <property type="match status" value="1"/>
</dbReference>
<dbReference type="EMBL" id="JAEHOH010000015">
    <property type="protein sequence ID" value="MBK0419731.1"/>
    <property type="molecule type" value="Genomic_DNA"/>
</dbReference>
<evidence type="ECO:0000256" key="2">
    <source>
        <dbReference type="ARBA" id="ARBA00022679"/>
    </source>
</evidence>
<feature type="binding site" evidence="10">
    <location>
        <begin position="216"/>
        <end position="219"/>
    </location>
    <ligand>
        <name>ATP</name>
        <dbReference type="ChEBI" id="CHEBI:30616"/>
    </ligand>
</feature>
<keyword evidence="5 10" id="KW-0418">Kinase</keyword>
<evidence type="ECO:0000256" key="10">
    <source>
        <dbReference type="HAMAP-Rule" id="MF_01603"/>
    </source>
</evidence>
<name>A0A934Q9N8_9MICO</name>
<evidence type="ECO:0000256" key="1">
    <source>
        <dbReference type="ARBA" id="ARBA00004713"/>
    </source>
</evidence>
<dbReference type="InterPro" id="IPR023030">
    <property type="entry name" value="Bifunc_HldE"/>
</dbReference>
<dbReference type="InterPro" id="IPR011611">
    <property type="entry name" value="PfkB_dom"/>
</dbReference>
<protein>
    <recommendedName>
        <fullName evidence="10">Bifunctional protein HldE</fullName>
    </recommendedName>
    <domain>
        <recommendedName>
            <fullName evidence="10">D-beta-D-heptose 7-phosphate kinase</fullName>
            <ecNumber evidence="10">2.7.1.167</ecNumber>
        </recommendedName>
        <alternativeName>
            <fullName evidence="10">D-beta-D-heptose 7-phosphotransferase</fullName>
        </alternativeName>
        <alternativeName>
            <fullName evidence="10">D-glycero-beta-D-manno-heptose-7-phosphate kinase</fullName>
        </alternativeName>
    </domain>
    <domain>
        <recommendedName>
            <fullName evidence="10">D-beta-D-heptose 1-phosphate adenylyltransferase</fullName>
            <ecNumber evidence="10">2.7.7.70</ecNumber>
        </recommendedName>
        <alternativeName>
            <fullName evidence="10">D-glycero-beta-D-manno-heptose 1-phosphate adenylyltransferase</fullName>
        </alternativeName>
    </domain>
</protein>
<comment type="function">
    <text evidence="10">Catalyzes the ADP transfer from ATP to D-glycero-beta-D-manno-heptose 1-phosphate, yielding ADP-D-glycero-beta-D-manno-heptose.</text>
</comment>
<dbReference type="Pfam" id="PF01467">
    <property type="entry name" value="CTP_transf_like"/>
    <property type="match status" value="1"/>
</dbReference>
<evidence type="ECO:0000256" key="6">
    <source>
        <dbReference type="ARBA" id="ARBA00022840"/>
    </source>
</evidence>
<evidence type="ECO:0000256" key="9">
    <source>
        <dbReference type="ARBA" id="ARBA00047428"/>
    </source>
</evidence>
<evidence type="ECO:0000256" key="7">
    <source>
        <dbReference type="ARBA" id="ARBA00023268"/>
    </source>
</evidence>
<comment type="similarity">
    <text evidence="10">In the C-terminal section; belongs to the cytidylyltransferase family.</text>
</comment>
<dbReference type="PANTHER" id="PTHR46969:SF1">
    <property type="entry name" value="BIFUNCTIONAL PROTEIN HLDE"/>
    <property type="match status" value="1"/>
</dbReference>
<comment type="similarity">
    <text evidence="10">In the N-terminal section; belongs to the carbohydrate kinase PfkB family.</text>
</comment>
<feature type="domain" description="Carbohydrate kinase PfkB" evidence="11">
    <location>
        <begin position="30"/>
        <end position="327"/>
    </location>
</feature>
<comment type="pathway">
    <text evidence="10">Nucleotide-sugar biosynthesis; ADP-L-glycero-beta-D-manno-heptose biosynthesis; ADP-L-glycero-beta-D-manno-heptose from D-glycero-beta-D-manno-heptose 7-phosphate: step 3/4.</text>
</comment>
<feature type="region of interest" description="Ribokinase" evidence="10">
    <location>
        <begin position="1"/>
        <end position="342"/>
    </location>
</feature>
<keyword evidence="14" id="KW-1185">Reference proteome</keyword>
<evidence type="ECO:0000313" key="14">
    <source>
        <dbReference type="Proteomes" id="UP000608530"/>
    </source>
</evidence>
<dbReference type="InterPro" id="IPR002173">
    <property type="entry name" value="Carboh/pur_kinase_PfkB_CS"/>
</dbReference>
<feature type="domain" description="Cytidyltransferase-like" evidence="12">
    <location>
        <begin position="365"/>
        <end position="460"/>
    </location>
</feature>
<dbReference type="InterPro" id="IPR011914">
    <property type="entry name" value="RfaE_dom_II"/>
</dbReference>
<dbReference type="PANTHER" id="PTHR46969">
    <property type="entry name" value="BIFUNCTIONAL PROTEIN HLDE"/>
    <property type="match status" value="1"/>
</dbReference>
<evidence type="ECO:0000256" key="4">
    <source>
        <dbReference type="ARBA" id="ARBA00022741"/>
    </source>
</evidence>
<dbReference type="Proteomes" id="UP000608530">
    <property type="component" value="Unassembled WGS sequence"/>
</dbReference>
<reference evidence="13" key="1">
    <citation type="submission" date="2020-12" db="EMBL/GenBank/DDBJ databases">
        <title>Leucobacter sp. CAS1, isolated from Chromium sludge.</title>
        <authorList>
            <person name="Xu Z."/>
        </authorList>
    </citation>
    <scope>NUCLEOTIDE SEQUENCE</scope>
    <source>
        <strain evidence="13">CSA1</strain>
    </source>
</reference>
<comment type="subunit">
    <text evidence="10">Homodimer.</text>
</comment>
<feature type="region of interest" description="Cytidylyltransferase" evidence="10">
    <location>
        <begin position="365"/>
        <end position="505"/>
    </location>
</feature>
<dbReference type="GO" id="GO:0005829">
    <property type="term" value="C:cytosol"/>
    <property type="evidence" value="ECO:0007669"/>
    <property type="project" value="TreeGrafter"/>
</dbReference>
<dbReference type="GO" id="GO:0005524">
    <property type="term" value="F:ATP binding"/>
    <property type="evidence" value="ECO:0007669"/>
    <property type="project" value="UniProtKB-UniRule"/>
</dbReference>
<gene>
    <name evidence="13" type="primary">rfaE2</name>
    <name evidence="10" type="synonym">hldE</name>
    <name evidence="13" type="ORF">JD276_11865</name>
</gene>
<dbReference type="Pfam" id="PF00294">
    <property type="entry name" value="PfkB"/>
    <property type="match status" value="1"/>
</dbReference>
<evidence type="ECO:0000256" key="3">
    <source>
        <dbReference type="ARBA" id="ARBA00022695"/>
    </source>
</evidence>
<evidence type="ECO:0000256" key="5">
    <source>
        <dbReference type="ARBA" id="ARBA00022777"/>
    </source>
</evidence>
<dbReference type="EC" id="2.7.7.70" evidence="10"/>
<accession>A0A934Q9N8</accession>